<dbReference type="PIRSF" id="PIRSF002854">
    <property type="entry name" value="MetQ"/>
    <property type="match status" value="1"/>
</dbReference>
<dbReference type="Proteomes" id="UP001370590">
    <property type="component" value="Unassembled WGS sequence"/>
</dbReference>
<name>A0ABU8SN61_9LACO</name>
<accession>A0ABU8SN61</accession>
<evidence type="ECO:0000256" key="3">
    <source>
        <dbReference type="ARBA" id="ARBA00023136"/>
    </source>
</evidence>
<keyword evidence="3" id="KW-0472">Membrane</keyword>
<evidence type="ECO:0000256" key="4">
    <source>
        <dbReference type="ARBA" id="ARBA00023139"/>
    </source>
</evidence>
<dbReference type="Pfam" id="PF03180">
    <property type="entry name" value="Lipoprotein_9"/>
    <property type="match status" value="1"/>
</dbReference>
<dbReference type="PROSITE" id="PS51257">
    <property type="entry name" value="PROKAR_LIPOPROTEIN"/>
    <property type="match status" value="1"/>
</dbReference>
<comment type="caution">
    <text evidence="7">The sequence shown here is derived from an EMBL/GenBank/DDBJ whole genome shotgun (WGS) entry which is preliminary data.</text>
</comment>
<evidence type="ECO:0000256" key="1">
    <source>
        <dbReference type="ARBA" id="ARBA00004635"/>
    </source>
</evidence>
<dbReference type="PANTHER" id="PTHR30429:SF3">
    <property type="entry name" value="LIPOPROTEIN"/>
    <property type="match status" value="1"/>
</dbReference>
<reference evidence="7 8" key="1">
    <citation type="submission" date="2023-10" db="EMBL/GenBank/DDBJ databases">
        <title>Nicoliella lavandulae sp. nov. isolated from Lavandula angustifolia flowers.</title>
        <authorList>
            <person name="Alcantara C."/>
            <person name="Zuniga M."/>
            <person name="Landete J.M."/>
            <person name="Monedero V."/>
        </authorList>
    </citation>
    <scope>NUCLEOTIDE SEQUENCE [LARGE SCALE GENOMIC DNA]</scope>
    <source>
        <strain evidence="7 8">Es01</strain>
    </source>
</reference>
<dbReference type="InterPro" id="IPR004872">
    <property type="entry name" value="Lipoprotein_NlpA"/>
</dbReference>
<keyword evidence="5 6" id="KW-0449">Lipoprotein</keyword>
<keyword evidence="8" id="KW-1185">Reference proteome</keyword>
<dbReference type="EMBL" id="JAWMWH010000003">
    <property type="protein sequence ID" value="MEJ6401199.1"/>
    <property type="molecule type" value="Genomic_DNA"/>
</dbReference>
<keyword evidence="4" id="KW-0564">Palmitate</keyword>
<dbReference type="Gene3D" id="3.40.190.10">
    <property type="entry name" value="Periplasmic binding protein-like II"/>
    <property type="match status" value="2"/>
</dbReference>
<gene>
    <name evidence="7" type="ORF">R4146_08620</name>
</gene>
<proteinExistence type="inferred from homology"/>
<evidence type="ECO:0000256" key="6">
    <source>
        <dbReference type="PIRNR" id="PIRNR002854"/>
    </source>
</evidence>
<dbReference type="PANTHER" id="PTHR30429">
    <property type="entry name" value="D-METHIONINE-BINDING LIPOPROTEIN METQ"/>
    <property type="match status" value="1"/>
</dbReference>
<protein>
    <recommendedName>
        <fullName evidence="6">Lipoprotein</fullName>
    </recommendedName>
</protein>
<comment type="subcellular location">
    <subcellularLocation>
        <location evidence="1">Membrane</location>
        <topology evidence="1">Lipid-anchor</topology>
    </subcellularLocation>
</comment>
<evidence type="ECO:0000256" key="5">
    <source>
        <dbReference type="ARBA" id="ARBA00023288"/>
    </source>
</evidence>
<evidence type="ECO:0000256" key="2">
    <source>
        <dbReference type="ARBA" id="ARBA00022729"/>
    </source>
</evidence>
<sequence length="272" mass="30238">MKKFSKLFVLLSVLVVLPLTLLAGCGKSQKTVKLGIMGNDDRIWNPVKKTLKKEGINLQLVSFSDYSQPNGALQNHEIDANAFQHQAFLDNWNKAHKSDIVSIGNTILTPIGLYSKKISNIKDLKKGSTIAIPNDPTNEGRALQLLQEYGLLKVKNLSGFPTPKDVYDNKLNLKFTPLDAAQTARSLDDVTAAVVNTNYALDAKLNPKKALIKEEVNNESKPYINIIATNKSQKNDKDLKKVVEAYQTEATKKNIEKTYDGAFIPAWNIKLK</sequence>
<organism evidence="7 8">
    <name type="scientific">Nicoliella lavandulae</name>
    <dbReference type="NCBI Taxonomy" id="3082954"/>
    <lineage>
        <taxon>Bacteria</taxon>
        <taxon>Bacillati</taxon>
        <taxon>Bacillota</taxon>
        <taxon>Bacilli</taxon>
        <taxon>Lactobacillales</taxon>
        <taxon>Lactobacillaceae</taxon>
        <taxon>Nicoliella</taxon>
    </lineage>
</organism>
<evidence type="ECO:0000313" key="7">
    <source>
        <dbReference type="EMBL" id="MEJ6401199.1"/>
    </source>
</evidence>
<comment type="similarity">
    <text evidence="6">Belongs to the nlpA lipoprotein family.</text>
</comment>
<keyword evidence="2" id="KW-0732">Signal</keyword>
<evidence type="ECO:0000313" key="8">
    <source>
        <dbReference type="Proteomes" id="UP001370590"/>
    </source>
</evidence>
<dbReference type="SUPFAM" id="SSF53850">
    <property type="entry name" value="Periplasmic binding protein-like II"/>
    <property type="match status" value="1"/>
</dbReference>
<dbReference type="RefSeq" id="WP_339961037.1">
    <property type="nucleotide sequence ID" value="NZ_JAWMWH010000003.1"/>
</dbReference>